<comment type="subunit">
    <text evidence="8">Homodimer.</text>
</comment>
<feature type="short sequence motif" description="'KMSKS' region" evidence="8">
    <location>
        <begin position="195"/>
        <end position="199"/>
    </location>
</feature>
<evidence type="ECO:0000256" key="2">
    <source>
        <dbReference type="ARBA" id="ARBA00022598"/>
    </source>
</evidence>
<dbReference type="PANTHER" id="PTHR43766:SF1">
    <property type="entry name" value="TRYPTOPHAN--TRNA LIGASE, MITOCHONDRIAL"/>
    <property type="match status" value="1"/>
</dbReference>
<name>A0A9X1V8Q3_9BACL</name>
<dbReference type="InterPro" id="IPR024109">
    <property type="entry name" value="Trp-tRNA-ligase_bac-type"/>
</dbReference>
<evidence type="ECO:0000256" key="7">
    <source>
        <dbReference type="ARBA" id="ARBA00049929"/>
    </source>
</evidence>
<keyword evidence="2 8" id="KW-0436">Ligase</keyword>
<gene>
    <name evidence="8 11" type="primary">trpS</name>
    <name evidence="11" type="ORF">MM817_01987</name>
</gene>
<dbReference type="GO" id="GO:0004830">
    <property type="term" value="F:tryptophan-tRNA ligase activity"/>
    <property type="evidence" value="ECO:0007669"/>
    <property type="project" value="UniProtKB-UniRule"/>
</dbReference>
<dbReference type="HAMAP" id="MF_00140_B">
    <property type="entry name" value="Trp_tRNA_synth_B"/>
    <property type="match status" value="1"/>
</dbReference>
<feature type="binding site" evidence="8">
    <location>
        <position position="186"/>
    </location>
    <ligand>
        <name>ATP</name>
        <dbReference type="ChEBI" id="CHEBI:30616"/>
    </ligand>
</feature>
<dbReference type="CDD" id="cd00806">
    <property type="entry name" value="TrpRS_core"/>
    <property type="match status" value="1"/>
</dbReference>
<sequence>MIQKTRVFSGIQPTGQITLGNYLGALKQFVNVQHTSDAFYCVVDLHAITVPQDPKQLRERILDLTSLYIAVGLDPTQSTLFVQSDVAEHSELGWILQCVAHMGELSRMTQYKEKSDGKDSVTVGLFTYPTLMAADILLYQSSFVPVGDDQKQHLELTRDIAERFNARFGKTFTLPEVLMLKQGARIMSLDDPSNKMSKSNPNPQSRIEMLDPPDLIRKKMSRAVTDSDREVRYDPKLKPAVSNLLTIYSLSANKSIEEIEHDYQGKGYGDFKKDLAEILVAMLDPIQKRYAEVRNSGEIEGILARGAERARIAAKPTLDLVKRQVGLGSTQHL</sequence>
<proteinExistence type="inferred from homology"/>
<dbReference type="PANTHER" id="PTHR43766">
    <property type="entry name" value="TRYPTOPHAN--TRNA LIGASE, MITOCHONDRIAL"/>
    <property type="match status" value="1"/>
</dbReference>
<reference evidence="11" key="1">
    <citation type="submission" date="2022-03" db="EMBL/GenBank/DDBJ databases">
        <title>Draft Genome Sequence of Firmicute Strain S0AB, a Heterotrophic Iron/Sulfur-Oxidizing Extreme Acidophile.</title>
        <authorList>
            <person name="Vergara E."/>
            <person name="Pakostova E."/>
            <person name="Johnson D.B."/>
            <person name="Holmes D.S."/>
        </authorList>
    </citation>
    <scope>NUCLEOTIDE SEQUENCE</scope>
    <source>
        <strain evidence="11">S0AB</strain>
    </source>
</reference>
<evidence type="ECO:0000256" key="4">
    <source>
        <dbReference type="ARBA" id="ARBA00022840"/>
    </source>
</evidence>
<dbReference type="AlphaFoldDB" id="A0A9X1V8Q3"/>
<dbReference type="InterPro" id="IPR014729">
    <property type="entry name" value="Rossmann-like_a/b/a_fold"/>
</dbReference>
<evidence type="ECO:0000256" key="1">
    <source>
        <dbReference type="ARBA" id="ARBA00005594"/>
    </source>
</evidence>
<dbReference type="Gene3D" id="1.10.240.10">
    <property type="entry name" value="Tyrosyl-Transfer RNA Synthetase"/>
    <property type="match status" value="1"/>
</dbReference>
<feature type="binding site" evidence="8">
    <location>
        <begin position="147"/>
        <end position="149"/>
    </location>
    <ligand>
        <name>ATP</name>
        <dbReference type="ChEBI" id="CHEBI:30616"/>
    </ligand>
</feature>
<dbReference type="GO" id="GO:0005829">
    <property type="term" value="C:cytosol"/>
    <property type="evidence" value="ECO:0007669"/>
    <property type="project" value="TreeGrafter"/>
</dbReference>
<comment type="catalytic activity">
    <reaction evidence="7 8">
        <text>tRNA(Trp) + L-tryptophan + ATP = L-tryptophyl-tRNA(Trp) + AMP + diphosphate + H(+)</text>
        <dbReference type="Rhea" id="RHEA:24080"/>
        <dbReference type="Rhea" id="RHEA-COMP:9671"/>
        <dbReference type="Rhea" id="RHEA-COMP:9705"/>
        <dbReference type="ChEBI" id="CHEBI:15378"/>
        <dbReference type="ChEBI" id="CHEBI:30616"/>
        <dbReference type="ChEBI" id="CHEBI:33019"/>
        <dbReference type="ChEBI" id="CHEBI:57912"/>
        <dbReference type="ChEBI" id="CHEBI:78442"/>
        <dbReference type="ChEBI" id="CHEBI:78535"/>
        <dbReference type="ChEBI" id="CHEBI:456215"/>
        <dbReference type="EC" id="6.1.1.2"/>
    </reaction>
</comment>
<feature type="binding site" evidence="8">
    <location>
        <position position="135"/>
    </location>
    <ligand>
        <name>L-tryptophan</name>
        <dbReference type="ChEBI" id="CHEBI:57912"/>
    </ligand>
</feature>
<dbReference type="Gene3D" id="3.40.50.620">
    <property type="entry name" value="HUPs"/>
    <property type="match status" value="1"/>
</dbReference>
<dbReference type="SUPFAM" id="SSF52374">
    <property type="entry name" value="Nucleotidylyl transferase"/>
    <property type="match status" value="1"/>
</dbReference>
<evidence type="ECO:0000313" key="12">
    <source>
        <dbReference type="Proteomes" id="UP001139263"/>
    </source>
</evidence>
<feature type="binding site" evidence="8">
    <location>
        <begin position="12"/>
        <end position="14"/>
    </location>
    <ligand>
        <name>ATP</name>
        <dbReference type="ChEBI" id="CHEBI:30616"/>
    </ligand>
</feature>
<dbReference type="GO" id="GO:0005524">
    <property type="term" value="F:ATP binding"/>
    <property type="evidence" value="ECO:0007669"/>
    <property type="project" value="UniProtKB-UniRule"/>
</dbReference>
<evidence type="ECO:0000313" key="11">
    <source>
        <dbReference type="EMBL" id="MCI0183696.1"/>
    </source>
</evidence>
<dbReference type="FunFam" id="1.10.240.10:FF:000002">
    <property type="entry name" value="Tryptophan--tRNA ligase"/>
    <property type="match status" value="1"/>
</dbReference>
<keyword evidence="4 8" id="KW-0067">ATP-binding</keyword>
<feature type="region of interest" description="Disordered" evidence="10">
    <location>
        <begin position="189"/>
        <end position="209"/>
    </location>
</feature>
<dbReference type="Proteomes" id="UP001139263">
    <property type="component" value="Unassembled WGS sequence"/>
</dbReference>
<comment type="function">
    <text evidence="8">Catalyzes the attachment of tryptophan to tRNA(Trp).</text>
</comment>
<keyword evidence="6 8" id="KW-0030">Aminoacyl-tRNA synthetase</keyword>
<accession>A0A9X1V8Q3</accession>
<dbReference type="PROSITE" id="PS00178">
    <property type="entry name" value="AA_TRNA_LIGASE_I"/>
    <property type="match status" value="1"/>
</dbReference>
<keyword evidence="8" id="KW-0963">Cytoplasm</keyword>
<evidence type="ECO:0000256" key="6">
    <source>
        <dbReference type="ARBA" id="ARBA00023146"/>
    </source>
</evidence>
<dbReference type="InterPro" id="IPR050203">
    <property type="entry name" value="Trp-tRNA_synthetase"/>
</dbReference>
<dbReference type="NCBIfam" id="TIGR00233">
    <property type="entry name" value="trpS"/>
    <property type="match status" value="1"/>
</dbReference>
<organism evidence="11 12">
    <name type="scientific">Sulfoacidibacillus ferrooxidans</name>
    <dbReference type="NCBI Taxonomy" id="2005001"/>
    <lineage>
        <taxon>Bacteria</taxon>
        <taxon>Bacillati</taxon>
        <taxon>Bacillota</taxon>
        <taxon>Bacilli</taxon>
        <taxon>Bacillales</taxon>
        <taxon>Alicyclobacillaceae</taxon>
        <taxon>Sulfoacidibacillus</taxon>
    </lineage>
</organism>
<dbReference type="Pfam" id="PF00579">
    <property type="entry name" value="tRNA-synt_1b"/>
    <property type="match status" value="1"/>
</dbReference>
<dbReference type="GO" id="GO:0006436">
    <property type="term" value="P:tryptophanyl-tRNA aminoacylation"/>
    <property type="evidence" value="ECO:0007669"/>
    <property type="project" value="UniProtKB-UniRule"/>
</dbReference>
<comment type="subcellular location">
    <subcellularLocation>
        <location evidence="8">Cytoplasm</location>
    </subcellularLocation>
</comment>
<feature type="compositionally biased region" description="Polar residues" evidence="10">
    <location>
        <begin position="194"/>
        <end position="205"/>
    </location>
</feature>
<comment type="caution">
    <text evidence="11">The sequence shown here is derived from an EMBL/GenBank/DDBJ whole genome shotgun (WGS) entry which is preliminary data.</text>
</comment>
<evidence type="ECO:0000256" key="10">
    <source>
        <dbReference type="SAM" id="MobiDB-lite"/>
    </source>
</evidence>
<evidence type="ECO:0000256" key="3">
    <source>
        <dbReference type="ARBA" id="ARBA00022741"/>
    </source>
</evidence>
<dbReference type="PRINTS" id="PR01039">
    <property type="entry name" value="TRNASYNTHTRP"/>
</dbReference>
<keyword evidence="3 8" id="KW-0547">Nucleotide-binding</keyword>
<evidence type="ECO:0000256" key="8">
    <source>
        <dbReference type="HAMAP-Rule" id="MF_00140"/>
    </source>
</evidence>
<feature type="binding site" evidence="8">
    <location>
        <begin position="195"/>
        <end position="199"/>
    </location>
    <ligand>
        <name>ATP</name>
        <dbReference type="ChEBI" id="CHEBI:30616"/>
    </ligand>
</feature>
<feature type="binding site" evidence="8">
    <location>
        <begin position="20"/>
        <end position="21"/>
    </location>
    <ligand>
        <name>ATP</name>
        <dbReference type="ChEBI" id="CHEBI:30616"/>
    </ligand>
</feature>
<keyword evidence="12" id="KW-1185">Reference proteome</keyword>
<dbReference type="InterPro" id="IPR002306">
    <property type="entry name" value="Trp-tRNA-ligase"/>
</dbReference>
<dbReference type="EMBL" id="JALBUF010000006">
    <property type="protein sequence ID" value="MCI0183696.1"/>
    <property type="molecule type" value="Genomic_DNA"/>
</dbReference>
<dbReference type="InterPro" id="IPR001412">
    <property type="entry name" value="aa-tRNA-synth_I_CS"/>
</dbReference>
<protein>
    <recommendedName>
        <fullName evidence="8">Tryptophan--tRNA ligase</fullName>
        <ecNumber evidence="8">6.1.1.2</ecNumber>
    </recommendedName>
    <alternativeName>
        <fullName evidence="8">Tryptophanyl-tRNA synthetase</fullName>
        <shortName evidence="8">TrpRS</shortName>
    </alternativeName>
</protein>
<evidence type="ECO:0000256" key="9">
    <source>
        <dbReference type="RuleBase" id="RU363036"/>
    </source>
</evidence>
<comment type="similarity">
    <text evidence="1 8 9">Belongs to the class-I aminoacyl-tRNA synthetase family.</text>
</comment>
<feature type="short sequence motif" description="'HIGH' region" evidence="8">
    <location>
        <begin position="13"/>
        <end position="21"/>
    </location>
</feature>
<dbReference type="InterPro" id="IPR002305">
    <property type="entry name" value="aa-tRNA-synth_Ic"/>
</dbReference>
<evidence type="ECO:0000256" key="5">
    <source>
        <dbReference type="ARBA" id="ARBA00022917"/>
    </source>
</evidence>
<dbReference type="EC" id="6.1.1.2" evidence="8"/>
<keyword evidence="5 8" id="KW-0648">Protein biosynthesis</keyword>